<reference evidence="10" key="2">
    <citation type="submission" date="2020-10" db="UniProtKB">
        <authorList>
            <consortium name="WormBaseParasite"/>
        </authorList>
    </citation>
    <scope>IDENTIFICATION</scope>
</reference>
<dbReference type="SMART" id="SM01267">
    <property type="entry name" value="LAG1_DNAbind"/>
    <property type="match status" value="1"/>
</dbReference>
<feature type="domain" description="Beta-trefoil DNA-binding" evidence="8">
    <location>
        <begin position="145"/>
        <end position="298"/>
    </location>
</feature>
<evidence type="ECO:0000313" key="10">
    <source>
        <dbReference type="WBParaSite" id="Pan_g17276.t1"/>
    </source>
</evidence>
<name>A0A7E4V6R1_PANRE</name>
<evidence type="ECO:0000259" key="8">
    <source>
        <dbReference type="SMART" id="SM01268"/>
    </source>
</evidence>
<dbReference type="Pfam" id="PF09270">
    <property type="entry name" value="BTD"/>
    <property type="match status" value="1"/>
</dbReference>
<dbReference type="PANTHER" id="PTHR10665">
    <property type="entry name" value="RECOMBINING BINDING PROTEIN SUPPRESSOR OF HAIRLESS"/>
    <property type="match status" value="1"/>
</dbReference>
<keyword evidence="6" id="KW-0539">Nucleus</keyword>
<dbReference type="InterPro" id="IPR036358">
    <property type="entry name" value="BTD_sf"/>
</dbReference>
<proteinExistence type="inferred from homology"/>
<evidence type="ECO:0000256" key="4">
    <source>
        <dbReference type="ARBA" id="ARBA00023125"/>
    </source>
</evidence>
<evidence type="ECO:0000256" key="5">
    <source>
        <dbReference type="ARBA" id="ARBA00023163"/>
    </source>
</evidence>
<keyword evidence="4" id="KW-0238">DNA-binding</keyword>
<dbReference type="GO" id="GO:0005634">
    <property type="term" value="C:nucleus"/>
    <property type="evidence" value="ECO:0007669"/>
    <property type="project" value="UniProtKB-SubCell"/>
</dbReference>
<dbReference type="InterPro" id="IPR014756">
    <property type="entry name" value="Ig_E-set"/>
</dbReference>
<dbReference type="InterPro" id="IPR040159">
    <property type="entry name" value="CLS_fam"/>
</dbReference>
<accession>A0A7E4V6R1</accession>
<evidence type="ECO:0000313" key="9">
    <source>
        <dbReference type="Proteomes" id="UP000492821"/>
    </source>
</evidence>
<dbReference type="SUPFAM" id="SSF81296">
    <property type="entry name" value="E set domains"/>
    <property type="match status" value="1"/>
</dbReference>
<dbReference type="InterPro" id="IPR015350">
    <property type="entry name" value="Beta-trefoil_DNA-bd_dom"/>
</dbReference>
<organism evidence="9 10">
    <name type="scientific">Panagrellus redivivus</name>
    <name type="common">Microworm</name>
    <dbReference type="NCBI Taxonomy" id="6233"/>
    <lineage>
        <taxon>Eukaryota</taxon>
        <taxon>Metazoa</taxon>
        <taxon>Ecdysozoa</taxon>
        <taxon>Nematoda</taxon>
        <taxon>Chromadorea</taxon>
        <taxon>Rhabditida</taxon>
        <taxon>Tylenchina</taxon>
        <taxon>Panagrolaimomorpha</taxon>
        <taxon>Panagrolaimoidea</taxon>
        <taxon>Panagrolaimidae</taxon>
        <taxon>Panagrellus</taxon>
    </lineage>
</organism>
<dbReference type="SUPFAM" id="SSF110217">
    <property type="entry name" value="DNA-binding protein LAG-1 (CSL)"/>
    <property type="match status" value="1"/>
</dbReference>
<dbReference type="Pfam" id="PF20144">
    <property type="entry name" value="TIG_SUH"/>
    <property type="match status" value="1"/>
</dbReference>
<dbReference type="InterPro" id="IPR013783">
    <property type="entry name" value="Ig-like_fold"/>
</dbReference>
<evidence type="ECO:0000256" key="2">
    <source>
        <dbReference type="ARBA" id="ARBA00009704"/>
    </source>
</evidence>
<evidence type="ECO:0000256" key="3">
    <source>
        <dbReference type="ARBA" id="ARBA00023015"/>
    </source>
</evidence>
<dbReference type="GO" id="GO:0000978">
    <property type="term" value="F:RNA polymerase II cis-regulatory region sequence-specific DNA binding"/>
    <property type="evidence" value="ECO:0007669"/>
    <property type="project" value="InterPro"/>
</dbReference>
<keyword evidence="5" id="KW-0804">Transcription</keyword>
<dbReference type="GO" id="GO:0001228">
    <property type="term" value="F:DNA-binding transcription activator activity, RNA polymerase II-specific"/>
    <property type="evidence" value="ECO:0007669"/>
    <property type="project" value="InterPro"/>
</dbReference>
<reference evidence="9" key="1">
    <citation type="journal article" date="2013" name="Genetics">
        <title>The draft genome and transcriptome of Panagrellus redivivus are shaped by the harsh demands of a free-living lifestyle.</title>
        <authorList>
            <person name="Srinivasan J."/>
            <person name="Dillman A.R."/>
            <person name="Macchietto M.G."/>
            <person name="Heikkinen L."/>
            <person name="Lakso M."/>
            <person name="Fracchia K.M."/>
            <person name="Antoshechkin I."/>
            <person name="Mortazavi A."/>
            <person name="Wong G."/>
            <person name="Sternberg P.W."/>
        </authorList>
    </citation>
    <scope>NUCLEOTIDE SEQUENCE [LARGE SCALE GENOMIC DNA]</scope>
    <source>
        <strain evidence="9">MT8872</strain>
    </source>
</reference>
<dbReference type="InterPro" id="IPR008967">
    <property type="entry name" value="p53-like_TF_DNA-bd_sf"/>
</dbReference>
<dbReference type="Gene3D" id="2.80.10.50">
    <property type="match status" value="1"/>
</dbReference>
<dbReference type="Gene3D" id="2.60.40.1450">
    <property type="entry name" value="LAG1, DNA binding domain"/>
    <property type="match status" value="1"/>
</dbReference>
<feature type="domain" description="RBP-J/Cbf11/Cbf12 DNA binding" evidence="7">
    <location>
        <begin position="32"/>
        <end position="151"/>
    </location>
</feature>
<evidence type="ECO:0000256" key="6">
    <source>
        <dbReference type="ARBA" id="ARBA00023242"/>
    </source>
</evidence>
<dbReference type="InterPro" id="IPR038007">
    <property type="entry name" value="RBP-Jkappa_IPT"/>
</dbReference>
<evidence type="ECO:0000259" key="7">
    <source>
        <dbReference type="SMART" id="SM01267"/>
    </source>
</evidence>
<dbReference type="Pfam" id="PF09271">
    <property type="entry name" value="LAG1-DNAbind"/>
    <property type="match status" value="1"/>
</dbReference>
<dbReference type="AlphaFoldDB" id="A0A7E4V6R1"/>
<protein>
    <submittedName>
        <fullName evidence="10">Major capsid protein</fullName>
    </submittedName>
</protein>
<dbReference type="WBParaSite" id="Pan_g17276.t1">
    <property type="protein sequence ID" value="Pan_g17276.t1"/>
    <property type="gene ID" value="Pan_g17276"/>
</dbReference>
<comment type="subcellular location">
    <subcellularLocation>
        <location evidence="1">Nucleus</location>
    </subcellularLocation>
</comment>
<dbReference type="InterPro" id="IPR015351">
    <property type="entry name" value="RBP-J/Cbf11/Cbf12_DNA-bd"/>
</dbReference>
<dbReference type="InterPro" id="IPR037095">
    <property type="entry name" value="RBP-J/Cbf11_DNA-bd_sf"/>
</dbReference>
<keyword evidence="3" id="KW-0805">Transcription regulation</keyword>
<dbReference type="Proteomes" id="UP000492821">
    <property type="component" value="Unassembled WGS sequence"/>
</dbReference>
<dbReference type="SMART" id="SM01268">
    <property type="entry name" value="BTD"/>
    <property type="match status" value="1"/>
</dbReference>
<sequence length="451" mass="51308">MAAEMTVTREKLAEYLADPNKFDCGIAISNPDVITMHQGTAIGYFCPPPQVRLFGDGWKKLFGNTEKTWQSKPHFTLGIAQFPFHGDRHLDLSSEKRQTVDNMLYVPDCAENDYLSLKVNMFRPPKQDPESFLSKPIKIAIEPSNRIRSGSTVAIFNKSETTKTRYLHLTPGCYRLIPSRANWSSFVIYLMDANSLGEEEKDFKTKEGYINYGSIVQLVDSVTDVALPLMRIMEVINGIVAMDQIGDQNTPVCQLENCAFQLFDKANSYVSIQHNKIESAYGTDLNDVIDEIQDTEIWTIMSTNEAKYRFYEAMGPVSDLVTPVPTITLMEMKKTAKSDGTPITLVEFTGSYFRNEHQIWCGLHELRQNVDSTDRITCVLPTYDEVWSHHGMAYCNVKDTVIFPITITRNDGVVFGTPYYFSYYEVADDGGEPAMVHPLTECMRPKRLRWF</sequence>
<dbReference type="SUPFAM" id="SSF49417">
    <property type="entry name" value="p53-like transcription factors"/>
    <property type="match status" value="1"/>
</dbReference>
<keyword evidence="9" id="KW-1185">Reference proteome</keyword>
<comment type="similarity">
    <text evidence="2">Belongs to the Su(H) family.</text>
</comment>
<evidence type="ECO:0000256" key="1">
    <source>
        <dbReference type="ARBA" id="ARBA00004123"/>
    </source>
</evidence>
<dbReference type="Gene3D" id="2.60.40.10">
    <property type="entry name" value="Immunoglobulins"/>
    <property type="match status" value="1"/>
</dbReference>